<feature type="region of interest" description="Disordered" evidence="1">
    <location>
        <begin position="118"/>
        <end position="148"/>
    </location>
</feature>
<gene>
    <name evidence="2" type="ORF">BK674_04110</name>
</gene>
<feature type="region of interest" description="Disordered" evidence="1">
    <location>
        <begin position="50"/>
        <end position="70"/>
    </location>
</feature>
<comment type="caution">
    <text evidence="2">The sequence shown here is derived from an EMBL/GenBank/DDBJ whole genome shotgun (WGS) entry which is preliminary data.</text>
</comment>
<accession>A0A423NUW0</accession>
<protein>
    <submittedName>
        <fullName evidence="2">Uncharacterized protein</fullName>
    </submittedName>
</protein>
<reference evidence="2 3" key="1">
    <citation type="submission" date="2016-10" db="EMBL/GenBank/DDBJ databases">
        <title>Comparative genome analysis of multiple Pseudomonas spp. focuses on biocontrol and plant growth promoting traits.</title>
        <authorList>
            <person name="Tao X.-Y."/>
            <person name="Taylor C.G."/>
        </authorList>
    </citation>
    <scope>NUCLEOTIDE SEQUENCE [LARGE SCALE GENOMIC DNA]</scope>
    <source>
        <strain evidence="2 3">36B3</strain>
    </source>
</reference>
<proteinExistence type="predicted"/>
<dbReference type="EMBL" id="MOCA01000002">
    <property type="protein sequence ID" value="ROO02025.1"/>
    <property type="molecule type" value="Genomic_DNA"/>
</dbReference>
<sequence>MAATIAVFRMGSNSKRRRNQKPLTLTLSQRERGLTEGFGLAAPTWDIESNSGLKKSKAPHPGPLPEGEGTDRGVWSWYADLVYRIGLRPAKNQKPLTLALSQRERGLTEVFGLAAPTWDTESNSGLKKSKAPHPGPLPEGEGTDRGVWSRNADVAYRAECGSCKDQKPLTLALSRRDRGLTEVVGLATPT</sequence>
<evidence type="ECO:0000313" key="2">
    <source>
        <dbReference type="EMBL" id="ROO02025.1"/>
    </source>
</evidence>
<organism evidence="2 3">
    <name type="scientific">Pseudomonas moraviensis</name>
    <dbReference type="NCBI Taxonomy" id="321662"/>
    <lineage>
        <taxon>Bacteria</taxon>
        <taxon>Pseudomonadati</taxon>
        <taxon>Pseudomonadota</taxon>
        <taxon>Gammaproteobacteria</taxon>
        <taxon>Pseudomonadales</taxon>
        <taxon>Pseudomonadaceae</taxon>
        <taxon>Pseudomonas</taxon>
    </lineage>
</organism>
<name>A0A423NUW0_9PSED</name>
<evidence type="ECO:0000313" key="3">
    <source>
        <dbReference type="Proteomes" id="UP000284207"/>
    </source>
</evidence>
<evidence type="ECO:0000256" key="1">
    <source>
        <dbReference type="SAM" id="MobiDB-lite"/>
    </source>
</evidence>
<dbReference type="Proteomes" id="UP000284207">
    <property type="component" value="Unassembled WGS sequence"/>
</dbReference>
<dbReference type="AlphaFoldDB" id="A0A423NUW0"/>